<keyword evidence="13" id="KW-1185">Reference proteome</keyword>
<dbReference type="Gene3D" id="3.10.10.10">
    <property type="entry name" value="HIV Type 1 Reverse Transcriptase, subunit A, domain 1"/>
    <property type="match status" value="1"/>
</dbReference>
<keyword evidence="6" id="KW-0378">Hydrolase</keyword>
<dbReference type="GO" id="GO:0003964">
    <property type="term" value="F:RNA-directed DNA polymerase activity"/>
    <property type="evidence" value="ECO:0007669"/>
    <property type="project" value="UniProtKB-KW"/>
</dbReference>
<comment type="caution">
    <text evidence="12">The sequence shown here is derived from an EMBL/GenBank/DDBJ whole genome shotgun (WGS) entry which is preliminary data.</text>
</comment>
<evidence type="ECO:0000256" key="8">
    <source>
        <dbReference type="ARBA" id="ARBA00023268"/>
    </source>
</evidence>
<dbReference type="Pfam" id="PF17919">
    <property type="entry name" value="RT_RNaseH_2"/>
    <property type="match status" value="1"/>
</dbReference>
<dbReference type="AlphaFoldDB" id="A0AA88L220"/>
<dbReference type="Pfam" id="PF17917">
    <property type="entry name" value="RT_RNaseH"/>
    <property type="match status" value="1"/>
</dbReference>
<feature type="domain" description="Reverse transcriptase/retrotransposon-derived protein RNase H-like" evidence="11">
    <location>
        <begin position="31"/>
        <end position="127"/>
    </location>
</feature>
<dbReference type="Proteomes" id="UP001187531">
    <property type="component" value="Unassembled WGS sequence"/>
</dbReference>
<keyword evidence="2" id="KW-0808">Transferase</keyword>
<evidence type="ECO:0000256" key="3">
    <source>
        <dbReference type="ARBA" id="ARBA00022695"/>
    </source>
</evidence>
<dbReference type="Pfam" id="PF00078">
    <property type="entry name" value="RVT_1"/>
    <property type="match status" value="1"/>
</dbReference>
<keyword evidence="5" id="KW-0255">Endonuclease</keyword>
<dbReference type="EC" id="2.7.7.49" evidence="1"/>
<reference evidence="12" key="1">
    <citation type="submission" date="2023-07" db="EMBL/GenBank/DDBJ databases">
        <title>Chromosome-level genome assembly of Artemia franciscana.</title>
        <authorList>
            <person name="Jo E."/>
        </authorList>
    </citation>
    <scope>NUCLEOTIDE SEQUENCE</scope>
    <source>
        <tissue evidence="12">Whole body</tissue>
    </source>
</reference>
<evidence type="ECO:0000256" key="7">
    <source>
        <dbReference type="ARBA" id="ARBA00022918"/>
    </source>
</evidence>
<evidence type="ECO:0000256" key="4">
    <source>
        <dbReference type="ARBA" id="ARBA00022722"/>
    </source>
</evidence>
<dbReference type="PANTHER" id="PTHR37984:SF5">
    <property type="entry name" value="PROTEIN NYNRIN-LIKE"/>
    <property type="match status" value="1"/>
</dbReference>
<dbReference type="InterPro" id="IPR041577">
    <property type="entry name" value="RT_RNaseH_2"/>
</dbReference>
<evidence type="ECO:0000256" key="5">
    <source>
        <dbReference type="ARBA" id="ARBA00022759"/>
    </source>
</evidence>
<organism evidence="12 13">
    <name type="scientific">Artemia franciscana</name>
    <name type="common">Brine shrimp</name>
    <name type="synonym">Artemia sanfranciscana</name>
    <dbReference type="NCBI Taxonomy" id="6661"/>
    <lineage>
        <taxon>Eukaryota</taxon>
        <taxon>Metazoa</taxon>
        <taxon>Ecdysozoa</taxon>
        <taxon>Arthropoda</taxon>
        <taxon>Crustacea</taxon>
        <taxon>Branchiopoda</taxon>
        <taxon>Anostraca</taxon>
        <taxon>Artemiidae</taxon>
        <taxon>Artemia</taxon>
    </lineage>
</organism>
<dbReference type="InterPro" id="IPR043128">
    <property type="entry name" value="Rev_trsase/Diguanyl_cyclase"/>
</dbReference>
<dbReference type="SUPFAM" id="SSF56672">
    <property type="entry name" value="DNA/RNA polymerases"/>
    <property type="match status" value="2"/>
</dbReference>
<dbReference type="GO" id="GO:0016787">
    <property type="term" value="F:hydrolase activity"/>
    <property type="evidence" value="ECO:0007669"/>
    <property type="project" value="UniProtKB-KW"/>
</dbReference>
<keyword evidence="8" id="KW-0511">Multifunctional enzyme</keyword>
<dbReference type="InterPro" id="IPR000477">
    <property type="entry name" value="RT_dom"/>
</dbReference>
<dbReference type="GO" id="GO:0004519">
    <property type="term" value="F:endonuclease activity"/>
    <property type="evidence" value="ECO:0007669"/>
    <property type="project" value="UniProtKB-KW"/>
</dbReference>
<dbReference type="FunFam" id="3.30.70.270:FF:000020">
    <property type="entry name" value="Transposon Tf2-6 polyprotein-like Protein"/>
    <property type="match status" value="2"/>
</dbReference>
<feature type="domain" description="Reverse transcriptase" evidence="9">
    <location>
        <begin position="285"/>
        <end position="439"/>
    </location>
</feature>
<evidence type="ECO:0000313" key="13">
    <source>
        <dbReference type="Proteomes" id="UP001187531"/>
    </source>
</evidence>
<dbReference type="EMBL" id="JAVRJZ010000014">
    <property type="protein sequence ID" value="KAK2713697.1"/>
    <property type="molecule type" value="Genomic_DNA"/>
</dbReference>
<evidence type="ECO:0000259" key="10">
    <source>
        <dbReference type="Pfam" id="PF17917"/>
    </source>
</evidence>
<evidence type="ECO:0000256" key="6">
    <source>
        <dbReference type="ARBA" id="ARBA00022801"/>
    </source>
</evidence>
<gene>
    <name evidence="12" type="ORF">QYM36_009540</name>
</gene>
<dbReference type="InterPro" id="IPR043502">
    <property type="entry name" value="DNA/RNA_pol_sf"/>
</dbReference>
<evidence type="ECO:0000259" key="9">
    <source>
        <dbReference type="Pfam" id="PF00078"/>
    </source>
</evidence>
<keyword evidence="4" id="KW-0540">Nuclease</keyword>
<dbReference type="InterPro" id="IPR050951">
    <property type="entry name" value="Retrovirus_Pol_polyprotein"/>
</dbReference>
<protein>
    <recommendedName>
        <fullName evidence="1">RNA-directed DNA polymerase</fullName>
        <ecNumber evidence="1">2.7.7.49</ecNumber>
    </recommendedName>
</protein>
<evidence type="ECO:0000256" key="2">
    <source>
        <dbReference type="ARBA" id="ARBA00022679"/>
    </source>
</evidence>
<feature type="domain" description="Reverse transcriptase RNase H-like" evidence="10">
    <location>
        <begin position="530"/>
        <end position="628"/>
    </location>
</feature>
<dbReference type="CDD" id="cd09274">
    <property type="entry name" value="RNase_HI_RT_Ty3"/>
    <property type="match status" value="1"/>
</dbReference>
<dbReference type="PANTHER" id="PTHR37984">
    <property type="entry name" value="PROTEIN CBG26694"/>
    <property type="match status" value="1"/>
</dbReference>
<name>A0AA88L220_ARTSF</name>
<evidence type="ECO:0000259" key="11">
    <source>
        <dbReference type="Pfam" id="PF17919"/>
    </source>
</evidence>
<dbReference type="CDD" id="cd01647">
    <property type="entry name" value="RT_LTR"/>
    <property type="match status" value="1"/>
</dbReference>
<dbReference type="InterPro" id="IPR041373">
    <property type="entry name" value="RT_RNaseH"/>
</dbReference>
<evidence type="ECO:0000313" key="12">
    <source>
        <dbReference type="EMBL" id="KAK2713697.1"/>
    </source>
</evidence>
<evidence type="ECO:0000256" key="1">
    <source>
        <dbReference type="ARBA" id="ARBA00012493"/>
    </source>
</evidence>
<accession>A0AA88L220</accession>
<keyword evidence="3" id="KW-0548">Nucleotidyltransferase</keyword>
<dbReference type="Gene3D" id="3.30.70.270">
    <property type="match status" value="3"/>
</dbReference>
<proteinExistence type="predicted"/>
<keyword evidence="7" id="KW-0695">RNA-directed DNA polymerase</keyword>
<sequence length="699" mass="79540">MSYFRKFIRNYAQVAKPLTDLTRGNPQKIVWSNTAQNALDHLKKALTSEPILSLPDFQTGQFVVTTDASNKGIGAILSQIIKGEERVIAYASRTLTSGESNYSATQLELLSIIHHLDKFRHYLLESHYPRPTLNKTNSILTSYTNGKLNIYGVCEAEIQYKDRPGQKHKFFVVDTQKVPIISRQTSVDLGLVKFIFDVQTMQPCPDRIKIMIDQYADVFEGIGQLPGVCKLTLKEGAVPTVQPPKRVPFALEKRLKAELDRLEQMKIIEKVTKPTDWVNSVVIVEKANGNLRICLDPMNLNKNLKRPHYPIPTFGSITQRCAGAKIFSKLNATSGFWSMMLDDESSDLTTFNTIYGRYKFKRYPFGLNSAQDDFQRKMEEAFENLNLGLIVDDIVICGADDREHDERLKAALERAREKNVKFNQEKCVFGAESIPYFGHLLTSEGIKPDPEKTRAITEMPPPENSEQLQKLLGMLNYLSRYIPNLSSLNKSLRELAQADEYKWKPAHEKAFSKTKSALCSNLAYFDPKCKNIEVKVDASKHGLGAALAVDNNVVTFGSRSMSETEQQYSQIEKELLAVVFGCKHFHQYIYGRTVTITTDHKPLESILVKPISKAPPRLQRMMLSIQPYSLKFVYRPGSEIPVADTLSRLHTPDLNNENEKQVEVFVHTLFKNFDWQCSFPPLFVTKFDPNWLPFLQCSQ</sequence>